<name>A0A3N4HYN9_ASCIM</name>
<keyword evidence="2" id="KW-1133">Transmembrane helix</keyword>
<feature type="transmembrane region" description="Helical" evidence="2">
    <location>
        <begin position="69"/>
        <end position="92"/>
    </location>
</feature>
<protein>
    <submittedName>
        <fullName evidence="3">Uncharacterized protein</fullName>
    </submittedName>
</protein>
<keyword evidence="2" id="KW-0472">Membrane</keyword>
<dbReference type="AlphaFoldDB" id="A0A3N4HYN9"/>
<reference evidence="3 4" key="1">
    <citation type="journal article" date="2018" name="Nat. Ecol. Evol.">
        <title>Pezizomycetes genomes reveal the molecular basis of ectomycorrhizal truffle lifestyle.</title>
        <authorList>
            <person name="Murat C."/>
            <person name="Payen T."/>
            <person name="Noel B."/>
            <person name="Kuo A."/>
            <person name="Morin E."/>
            <person name="Chen J."/>
            <person name="Kohler A."/>
            <person name="Krizsan K."/>
            <person name="Balestrini R."/>
            <person name="Da Silva C."/>
            <person name="Montanini B."/>
            <person name="Hainaut M."/>
            <person name="Levati E."/>
            <person name="Barry K.W."/>
            <person name="Belfiori B."/>
            <person name="Cichocki N."/>
            <person name="Clum A."/>
            <person name="Dockter R.B."/>
            <person name="Fauchery L."/>
            <person name="Guy J."/>
            <person name="Iotti M."/>
            <person name="Le Tacon F."/>
            <person name="Lindquist E.A."/>
            <person name="Lipzen A."/>
            <person name="Malagnac F."/>
            <person name="Mello A."/>
            <person name="Molinier V."/>
            <person name="Miyauchi S."/>
            <person name="Poulain J."/>
            <person name="Riccioni C."/>
            <person name="Rubini A."/>
            <person name="Sitrit Y."/>
            <person name="Splivallo R."/>
            <person name="Traeger S."/>
            <person name="Wang M."/>
            <person name="Zifcakova L."/>
            <person name="Wipf D."/>
            <person name="Zambonelli A."/>
            <person name="Paolocci F."/>
            <person name="Nowrousian M."/>
            <person name="Ottonello S."/>
            <person name="Baldrian P."/>
            <person name="Spatafora J.W."/>
            <person name="Henrissat B."/>
            <person name="Nagy L.G."/>
            <person name="Aury J.M."/>
            <person name="Wincker P."/>
            <person name="Grigoriev I.V."/>
            <person name="Bonfante P."/>
            <person name="Martin F.M."/>
        </authorList>
    </citation>
    <scope>NUCLEOTIDE SEQUENCE [LARGE SCALE GENOMIC DNA]</scope>
    <source>
        <strain evidence="3 4">RN42</strain>
    </source>
</reference>
<evidence type="ECO:0000256" key="1">
    <source>
        <dbReference type="SAM" id="MobiDB-lite"/>
    </source>
</evidence>
<evidence type="ECO:0000313" key="4">
    <source>
        <dbReference type="Proteomes" id="UP000275078"/>
    </source>
</evidence>
<proteinExistence type="predicted"/>
<organism evidence="3 4">
    <name type="scientific">Ascobolus immersus RN42</name>
    <dbReference type="NCBI Taxonomy" id="1160509"/>
    <lineage>
        <taxon>Eukaryota</taxon>
        <taxon>Fungi</taxon>
        <taxon>Dikarya</taxon>
        <taxon>Ascomycota</taxon>
        <taxon>Pezizomycotina</taxon>
        <taxon>Pezizomycetes</taxon>
        <taxon>Pezizales</taxon>
        <taxon>Ascobolaceae</taxon>
        <taxon>Ascobolus</taxon>
    </lineage>
</organism>
<gene>
    <name evidence="3" type="ORF">BJ508DRAFT_329485</name>
</gene>
<evidence type="ECO:0000256" key="2">
    <source>
        <dbReference type="SAM" id="Phobius"/>
    </source>
</evidence>
<sequence length="150" mass="16138">MIPDTPSSTPVIRTLTLDDPNASPADPTITQYVNVITGTSKPRFLRSTVIPNPNYDGPNLPGQGLKTGAIIAIVIAVLVGLAIQTLLILWLVKIRRAETRRRDEMKALGNNRVKLSMDVESMGKGEDVSVLGGGLDAPPPYASLNVRERP</sequence>
<keyword evidence="2" id="KW-0812">Transmembrane</keyword>
<feature type="region of interest" description="Disordered" evidence="1">
    <location>
        <begin position="129"/>
        <end position="150"/>
    </location>
</feature>
<dbReference type="EMBL" id="ML119714">
    <property type="protein sequence ID" value="RPA78216.1"/>
    <property type="molecule type" value="Genomic_DNA"/>
</dbReference>
<keyword evidence="4" id="KW-1185">Reference proteome</keyword>
<accession>A0A3N4HYN9</accession>
<dbReference type="Proteomes" id="UP000275078">
    <property type="component" value="Unassembled WGS sequence"/>
</dbReference>
<evidence type="ECO:0000313" key="3">
    <source>
        <dbReference type="EMBL" id="RPA78216.1"/>
    </source>
</evidence>